<dbReference type="PANTHER" id="PTHR12217">
    <property type="entry name" value="EUKARYOTIC TRANSLATION INITIATION FACTOR 2D"/>
    <property type="match status" value="1"/>
</dbReference>
<keyword evidence="4" id="KW-1185">Reference proteome</keyword>
<feature type="domain" description="SUI1" evidence="2">
    <location>
        <begin position="432"/>
        <end position="506"/>
    </location>
</feature>
<keyword evidence="3" id="KW-0648">Protein biosynthesis</keyword>
<dbReference type="Pfam" id="PF26291">
    <property type="entry name" value="SWIB_eIF2D"/>
    <property type="match status" value="1"/>
</dbReference>
<dbReference type="SUPFAM" id="SSF47592">
    <property type="entry name" value="SWIB/MDM2 domain"/>
    <property type="match status" value="1"/>
</dbReference>
<dbReference type="Pfam" id="PF25304">
    <property type="entry name" value="WHD_eIF2D"/>
    <property type="match status" value="1"/>
</dbReference>
<dbReference type="EMBL" id="SEYY01024829">
    <property type="protein sequence ID" value="KAB7493865.1"/>
    <property type="molecule type" value="Genomic_DNA"/>
</dbReference>
<dbReference type="Proteomes" id="UP000326759">
    <property type="component" value="Unassembled WGS sequence"/>
</dbReference>
<dbReference type="PROSITE" id="PS50890">
    <property type="entry name" value="PUA"/>
    <property type="match status" value="1"/>
</dbReference>
<dbReference type="InterPro" id="IPR001950">
    <property type="entry name" value="SUI1"/>
</dbReference>
<dbReference type="Gene3D" id="3.30.780.10">
    <property type="entry name" value="SUI1-like domain"/>
    <property type="match status" value="1"/>
</dbReference>
<dbReference type="InterPro" id="IPR039759">
    <property type="entry name" value="eIF2D_SUI1"/>
</dbReference>
<organism evidence="3 4">
    <name type="scientific">Armadillidium nasatum</name>
    <dbReference type="NCBI Taxonomy" id="96803"/>
    <lineage>
        <taxon>Eukaryota</taxon>
        <taxon>Metazoa</taxon>
        <taxon>Ecdysozoa</taxon>
        <taxon>Arthropoda</taxon>
        <taxon>Crustacea</taxon>
        <taxon>Multicrustacea</taxon>
        <taxon>Malacostraca</taxon>
        <taxon>Eumalacostraca</taxon>
        <taxon>Peracarida</taxon>
        <taxon>Isopoda</taxon>
        <taxon>Oniscidea</taxon>
        <taxon>Crinocheta</taxon>
        <taxon>Armadillidiidae</taxon>
        <taxon>Armadillidium</taxon>
    </lineage>
</organism>
<dbReference type="AlphaFoldDB" id="A0A5N5SIB7"/>
<dbReference type="NCBIfam" id="TIGR00451">
    <property type="entry name" value="unchar_dom_2"/>
    <property type="match status" value="1"/>
</dbReference>
<dbReference type="GO" id="GO:0003743">
    <property type="term" value="F:translation initiation factor activity"/>
    <property type="evidence" value="ECO:0007669"/>
    <property type="project" value="UniProtKB-KW"/>
</dbReference>
<comment type="caution">
    <text evidence="3">The sequence shown here is derived from an EMBL/GenBank/DDBJ whole genome shotgun (WGS) entry which is preliminary data.</text>
</comment>
<dbReference type="InterPro" id="IPR036885">
    <property type="entry name" value="SWIB_MDM2_dom_sf"/>
</dbReference>
<dbReference type="InterPro" id="IPR039757">
    <property type="entry name" value="EIF2D"/>
</dbReference>
<sequence>MLPLKKLNAEIIQNFPALSDDEVLSFLPSKADVNLIKAYCYKGEIANIYQIQKEPLFFKIDKSPELYPTVYLLYKFPYLLRTFTTSTPVVSKLMQGADLMLPGIHVKGELKLGCFGRFEKGALVAVNTDQNASPFAVGKTALSSLDMYMSANQGKDLNCDIVKSGENGTCVESLADHLQESDILNDDFSNSSSKEKNIISSSAGPEDMDELFIYCFIKALKTSAKKVELPILTSSFFRSHMVNACPPNKTLDVKKTSYKKLSKFLNAMARRNFVEVKEFPKGVENITAINFAHEEIKNFVMDESDFVRSIPDSKPSSTSGFVAPVLEEVYQVSGSTIQFFKKNRYSKGDVLSRAEIRSVVSTYIEENKLKRDDKVELDPILHEAVVNPKEGYKEFLRWDEIFSRLLGKMAPAVRITREGQVPLIKKGKLEPIEIAIAKRTGNKKVTLIYNVGTYGIDESEFAHQIQVGVATSTSVGPAENKPQGMTQVLVQGNQVLFIGKLLLDTYKLPRKYIKGLELAQKKKK</sequence>
<dbReference type="InterPro" id="IPR057429">
    <property type="entry name" value="WH_eIF2D"/>
</dbReference>
<dbReference type="SUPFAM" id="SSF55159">
    <property type="entry name" value="eIF1-like"/>
    <property type="match status" value="1"/>
</dbReference>
<dbReference type="Gene3D" id="3.10.400.20">
    <property type="match status" value="1"/>
</dbReference>
<dbReference type="InterPro" id="IPR048248">
    <property type="entry name" value="PUA_eIF2d-like"/>
</dbReference>
<dbReference type="OrthoDB" id="199771at2759"/>
<dbReference type="SUPFAM" id="SSF88697">
    <property type="entry name" value="PUA domain-like"/>
    <property type="match status" value="1"/>
</dbReference>
<dbReference type="InterPro" id="IPR004521">
    <property type="entry name" value="Uncharacterised_CHP00451"/>
</dbReference>
<evidence type="ECO:0000313" key="3">
    <source>
        <dbReference type="EMBL" id="KAB7493865.1"/>
    </source>
</evidence>
<dbReference type="InterPro" id="IPR058886">
    <property type="entry name" value="SWIB_eIF2D"/>
</dbReference>
<dbReference type="InterPro" id="IPR036877">
    <property type="entry name" value="SUI1_dom_sf"/>
</dbReference>
<dbReference type="PROSITE" id="PS50296">
    <property type="entry name" value="SUI1"/>
    <property type="match status" value="1"/>
</dbReference>
<protein>
    <submittedName>
        <fullName evidence="3">Eukaryotic translation initiation factor 2D</fullName>
    </submittedName>
</protein>
<dbReference type="PANTHER" id="PTHR12217:SF4">
    <property type="entry name" value="EUKARYOTIC TRANSLATION INITIATION FACTOR 2D"/>
    <property type="match status" value="1"/>
</dbReference>
<dbReference type="CDD" id="cd11608">
    <property type="entry name" value="eIF2D_C"/>
    <property type="match status" value="1"/>
</dbReference>
<keyword evidence="3" id="KW-0396">Initiation factor</keyword>
<gene>
    <name evidence="3" type="primary">EIF2D</name>
    <name evidence="3" type="ORF">Anas_01990</name>
</gene>
<dbReference type="InterPro" id="IPR015947">
    <property type="entry name" value="PUA-like_sf"/>
</dbReference>
<dbReference type="InterPro" id="IPR041366">
    <property type="entry name" value="Pre-PUA"/>
</dbReference>
<keyword evidence="1" id="KW-0963">Cytoplasm</keyword>
<dbReference type="GO" id="GO:0001731">
    <property type="term" value="P:formation of translation preinitiation complex"/>
    <property type="evidence" value="ECO:0007669"/>
    <property type="project" value="InterPro"/>
</dbReference>
<dbReference type="Pfam" id="PF26292">
    <property type="entry name" value="PUA_elF2D"/>
    <property type="match status" value="1"/>
</dbReference>
<dbReference type="CDD" id="cd21156">
    <property type="entry name" value="PUA_eIF2d-like"/>
    <property type="match status" value="1"/>
</dbReference>
<evidence type="ECO:0000256" key="1">
    <source>
        <dbReference type="ARBA" id="ARBA00022490"/>
    </source>
</evidence>
<evidence type="ECO:0000259" key="2">
    <source>
        <dbReference type="PROSITE" id="PS50296"/>
    </source>
</evidence>
<reference evidence="3 4" key="1">
    <citation type="journal article" date="2019" name="PLoS Biol.">
        <title>Sex chromosomes control vertical transmission of feminizing Wolbachia symbionts in an isopod.</title>
        <authorList>
            <person name="Becking T."/>
            <person name="Chebbi M.A."/>
            <person name="Giraud I."/>
            <person name="Moumen B."/>
            <person name="Laverre T."/>
            <person name="Caubet Y."/>
            <person name="Peccoud J."/>
            <person name="Gilbert C."/>
            <person name="Cordaux R."/>
        </authorList>
    </citation>
    <scope>NUCLEOTIDE SEQUENCE [LARGE SCALE GENOMIC DNA]</scope>
    <source>
        <strain evidence="3">ANa2</strain>
        <tissue evidence="3">Whole body excluding digestive tract and cuticle</tissue>
    </source>
</reference>
<dbReference type="GO" id="GO:0003723">
    <property type="term" value="F:RNA binding"/>
    <property type="evidence" value="ECO:0007669"/>
    <property type="project" value="InterPro"/>
</dbReference>
<accession>A0A5N5SIB7</accession>
<dbReference type="Pfam" id="PF17832">
    <property type="entry name" value="Pre-PUA"/>
    <property type="match status" value="1"/>
</dbReference>
<name>A0A5N5SIB7_9CRUS</name>
<evidence type="ECO:0000313" key="4">
    <source>
        <dbReference type="Proteomes" id="UP000326759"/>
    </source>
</evidence>
<dbReference type="Pfam" id="PF01253">
    <property type="entry name" value="SUI1"/>
    <property type="match status" value="1"/>
</dbReference>
<proteinExistence type="predicted"/>